<protein>
    <submittedName>
        <fullName evidence="1">Jg20411 protein</fullName>
    </submittedName>
</protein>
<accession>A0A8S4R350</accession>
<proteinExistence type="predicted"/>
<gene>
    <name evidence="1" type="primary">jg20411</name>
    <name evidence="1" type="ORF">PAEG_LOCUS9072</name>
</gene>
<dbReference type="AlphaFoldDB" id="A0A8S4R350"/>
<organism evidence="1 2">
    <name type="scientific">Pararge aegeria aegeria</name>
    <dbReference type="NCBI Taxonomy" id="348720"/>
    <lineage>
        <taxon>Eukaryota</taxon>
        <taxon>Metazoa</taxon>
        <taxon>Ecdysozoa</taxon>
        <taxon>Arthropoda</taxon>
        <taxon>Hexapoda</taxon>
        <taxon>Insecta</taxon>
        <taxon>Pterygota</taxon>
        <taxon>Neoptera</taxon>
        <taxon>Endopterygota</taxon>
        <taxon>Lepidoptera</taxon>
        <taxon>Glossata</taxon>
        <taxon>Ditrysia</taxon>
        <taxon>Papilionoidea</taxon>
        <taxon>Nymphalidae</taxon>
        <taxon>Satyrinae</taxon>
        <taxon>Satyrini</taxon>
        <taxon>Parargina</taxon>
        <taxon>Pararge</taxon>
    </lineage>
</organism>
<evidence type="ECO:0000313" key="2">
    <source>
        <dbReference type="Proteomes" id="UP000838756"/>
    </source>
</evidence>
<evidence type="ECO:0000313" key="1">
    <source>
        <dbReference type="EMBL" id="CAH2229669.1"/>
    </source>
</evidence>
<comment type="caution">
    <text evidence="1">The sequence shown here is derived from an EMBL/GenBank/DDBJ whole genome shotgun (WGS) entry which is preliminary data.</text>
</comment>
<dbReference type="EMBL" id="CAKXAJ010024737">
    <property type="protein sequence ID" value="CAH2229669.1"/>
    <property type="molecule type" value="Genomic_DNA"/>
</dbReference>
<dbReference type="OrthoDB" id="7434275at2759"/>
<sequence>MTTKRHIFNDVFVINKVKTGSDHRMVRGTLNINVKLERVRLVKSTLRPTRAHIQNPESFQLELQNRFDCLDCGSVNDLNNRLVVETVHTVGSKFFTHRTKKFSAHTLGLMEKRQEMRLQSSKDASEYRRINRQISKSQTNDLRHFNREKIKLAIERNKGSKVFARDLSIDCPNLMSGVYIMNKLTFRPRIARSKLF</sequence>
<dbReference type="Proteomes" id="UP000838756">
    <property type="component" value="Unassembled WGS sequence"/>
</dbReference>
<reference evidence="1" key="1">
    <citation type="submission" date="2022-03" db="EMBL/GenBank/DDBJ databases">
        <authorList>
            <person name="Lindestad O."/>
        </authorList>
    </citation>
    <scope>NUCLEOTIDE SEQUENCE</scope>
</reference>
<name>A0A8S4R350_9NEOP</name>
<keyword evidence="2" id="KW-1185">Reference proteome</keyword>